<dbReference type="AlphaFoldDB" id="A0A3N4HW63"/>
<keyword evidence="3" id="KW-1185">Reference proteome</keyword>
<feature type="compositionally biased region" description="Polar residues" evidence="1">
    <location>
        <begin position="1"/>
        <end position="26"/>
    </location>
</feature>
<feature type="compositionally biased region" description="Polar residues" evidence="1">
    <location>
        <begin position="83"/>
        <end position="101"/>
    </location>
</feature>
<proteinExistence type="predicted"/>
<dbReference type="OrthoDB" id="5425163at2759"/>
<feature type="region of interest" description="Disordered" evidence="1">
    <location>
        <begin position="1"/>
        <end position="51"/>
    </location>
</feature>
<reference evidence="2 3" key="1">
    <citation type="journal article" date="2018" name="Nat. Ecol. Evol.">
        <title>Pezizomycetes genomes reveal the molecular basis of ectomycorrhizal truffle lifestyle.</title>
        <authorList>
            <person name="Murat C."/>
            <person name="Payen T."/>
            <person name="Noel B."/>
            <person name="Kuo A."/>
            <person name="Morin E."/>
            <person name="Chen J."/>
            <person name="Kohler A."/>
            <person name="Krizsan K."/>
            <person name="Balestrini R."/>
            <person name="Da Silva C."/>
            <person name="Montanini B."/>
            <person name="Hainaut M."/>
            <person name="Levati E."/>
            <person name="Barry K.W."/>
            <person name="Belfiori B."/>
            <person name="Cichocki N."/>
            <person name="Clum A."/>
            <person name="Dockter R.B."/>
            <person name="Fauchery L."/>
            <person name="Guy J."/>
            <person name="Iotti M."/>
            <person name="Le Tacon F."/>
            <person name="Lindquist E.A."/>
            <person name="Lipzen A."/>
            <person name="Malagnac F."/>
            <person name="Mello A."/>
            <person name="Molinier V."/>
            <person name="Miyauchi S."/>
            <person name="Poulain J."/>
            <person name="Riccioni C."/>
            <person name="Rubini A."/>
            <person name="Sitrit Y."/>
            <person name="Splivallo R."/>
            <person name="Traeger S."/>
            <person name="Wang M."/>
            <person name="Zifcakova L."/>
            <person name="Wipf D."/>
            <person name="Zambonelli A."/>
            <person name="Paolocci F."/>
            <person name="Nowrousian M."/>
            <person name="Ottonello S."/>
            <person name="Baldrian P."/>
            <person name="Spatafora J.W."/>
            <person name="Henrissat B."/>
            <person name="Nagy L.G."/>
            <person name="Aury J.M."/>
            <person name="Wincker P."/>
            <person name="Grigoriev I.V."/>
            <person name="Bonfante P."/>
            <person name="Martin F.M."/>
        </authorList>
    </citation>
    <scope>NUCLEOTIDE SEQUENCE [LARGE SCALE GENOMIC DNA]</scope>
    <source>
        <strain evidence="2 3">RN42</strain>
    </source>
</reference>
<dbReference type="Proteomes" id="UP000275078">
    <property type="component" value="Unassembled WGS sequence"/>
</dbReference>
<protein>
    <submittedName>
        <fullName evidence="2">Uncharacterized protein</fullName>
    </submittedName>
</protein>
<evidence type="ECO:0000256" key="1">
    <source>
        <dbReference type="SAM" id="MobiDB-lite"/>
    </source>
</evidence>
<organism evidence="2 3">
    <name type="scientific">Ascobolus immersus RN42</name>
    <dbReference type="NCBI Taxonomy" id="1160509"/>
    <lineage>
        <taxon>Eukaryota</taxon>
        <taxon>Fungi</taxon>
        <taxon>Dikarya</taxon>
        <taxon>Ascomycota</taxon>
        <taxon>Pezizomycotina</taxon>
        <taxon>Pezizomycetes</taxon>
        <taxon>Pezizales</taxon>
        <taxon>Ascobolaceae</taxon>
        <taxon>Ascobolus</taxon>
    </lineage>
</organism>
<accession>A0A3N4HW63</accession>
<feature type="region of interest" description="Disordered" evidence="1">
    <location>
        <begin position="83"/>
        <end position="106"/>
    </location>
</feature>
<sequence>MTYNTRSSSVALSSNTPDNSTASTNGAVPPSNGPSSTSGLPSSAALPASPPTHDILASVQAAIASSLGPLDNRLQQIEHQLSSASPLTRSDNLNPSLQQPSPDDIAAPTRQLQNELEGGNPMPSASSVFERLGQQGFPTNWEGRASGMDTSKMVGQWFSGVKSEHVQAILRNDFIPTDLIKLLSHGKSTGKGKSMELQLGSIGTVALNPLEADAEDYAMWSFFQAWEIYRGIFIWGAPSSSRGLLASALSAHTNTLFRLTRSYSWPAARAYHFAFHQLRLDDSITVYDPNAWRKVDSDLVSEHCLTSFASTSSQPKTRVNYRSQPYPSPSNSVAIPMSERVRFPQATSPRVTGQRRQNLPVTRAFPGLCDFYNLRSGCRRDPCPWTHGCNRCGRLDHAAFQCSAPHST</sequence>
<feature type="compositionally biased region" description="Low complexity" evidence="1">
    <location>
        <begin position="29"/>
        <end position="47"/>
    </location>
</feature>
<evidence type="ECO:0000313" key="2">
    <source>
        <dbReference type="EMBL" id="RPA77899.1"/>
    </source>
</evidence>
<evidence type="ECO:0000313" key="3">
    <source>
        <dbReference type="Proteomes" id="UP000275078"/>
    </source>
</evidence>
<dbReference type="EMBL" id="ML119719">
    <property type="protein sequence ID" value="RPA77899.1"/>
    <property type="molecule type" value="Genomic_DNA"/>
</dbReference>
<name>A0A3N4HW63_ASCIM</name>
<gene>
    <name evidence="2" type="ORF">BJ508DRAFT_309744</name>
</gene>